<sequence length="126" mass="13954">VIVLLHCSLGGRRPSLSQIKIQHANHFPIPVLDPREADRAGGKRVLEKEKQEDASLTRNCFPQNSSRSAGITGMSHHARPQPSPSGGYGLDTVCSHQNFMLRFRLQCDGSWDVGSNRSCVDSSWRD</sequence>
<protein>
    <submittedName>
        <fullName evidence="2">Uncharacterized protein</fullName>
    </submittedName>
</protein>
<dbReference type="Proteomes" id="UP000233220">
    <property type="component" value="Unplaced"/>
</dbReference>
<feature type="region of interest" description="Disordered" evidence="1">
    <location>
        <begin position="50"/>
        <end position="89"/>
    </location>
</feature>
<accession>A0A2K6ULX6</accession>
<evidence type="ECO:0000313" key="2">
    <source>
        <dbReference type="Ensembl" id="ENSSBOP00000032877.1"/>
    </source>
</evidence>
<feature type="compositionally biased region" description="Polar residues" evidence="1">
    <location>
        <begin position="56"/>
        <end position="69"/>
    </location>
</feature>
<evidence type="ECO:0000256" key="1">
    <source>
        <dbReference type="SAM" id="MobiDB-lite"/>
    </source>
</evidence>
<dbReference type="AlphaFoldDB" id="A0A2K6ULX6"/>
<reference evidence="2" key="1">
    <citation type="submission" date="2025-08" db="UniProtKB">
        <authorList>
            <consortium name="Ensembl"/>
        </authorList>
    </citation>
    <scope>IDENTIFICATION</scope>
</reference>
<keyword evidence="3" id="KW-1185">Reference proteome</keyword>
<evidence type="ECO:0000313" key="3">
    <source>
        <dbReference type="Proteomes" id="UP000233220"/>
    </source>
</evidence>
<reference evidence="2" key="2">
    <citation type="submission" date="2025-09" db="UniProtKB">
        <authorList>
            <consortium name="Ensembl"/>
        </authorList>
    </citation>
    <scope>IDENTIFICATION</scope>
</reference>
<name>A0A2K6ULX6_SAIBB</name>
<dbReference type="OMA" id="PCLYKIK"/>
<organism evidence="2 3">
    <name type="scientific">Saimiri boliviensis boliviensis</name>
    <name type="common">Bolivian squirrel monkey</name>
    <dbReference type="NCBI Taxonomy" id="39432"/>
    <lineage>
        <taxon>Eukaryota</taxon>
        <taxon>Metazoa</taxon>
        <taxon>Chordata</taxon>
        <taxon>Craniata</taxon>
        <taxon>Vertebrata</taxon>
        <taxon>Euteleostomi</taxon>
        <taxon>Mammalia</taxon>
        <taxon>Eutheria</taxon>
        <taxon>Euarchontoglires</taxon>
        <taxon>Primates</taxon>
        <taxon>Haplorrhini</taxon>
        <taxon>Platyrrhini</taxon>
        <taxon>Cebidae</taxon>
        <taxon>Saimiriinae</taxon>
        <taxon>Saimiri</taxon>
    </lineage>
</organism>
<proteinExistence type="predicted"/>
<dbReference type="Ensembl" id="ENSSBOT00000049785.1">
    <property type="protein sequence ID" value="ENSSBOP00000032877.1"/>
    <property type="gene ID" value="ENSSBOG00000032627.1"/>
</dbReference>
<dbReference type="GeneTree" id="ENSGT00620000089345"/>